<dbReference type="SMART" id="SM01134">
    <property type="entry name" value="DeoRC"/>
    <property type="match status" value="1"/>
</dbReference>
<keyword evidence="1" id="KW-0805">Transcription regulation</keyword>
<proteinExistence type="predicted"/>
<dbReference type="GO" id="GO:0003700">
    <property type="term" value="F:DNA-binding transcription factor activity"/>
    <property type="evidence" value="ECO:0007669"/>
    <property type="project" value="InterPro"/>
</dbReference>
<dbReference type="eggNOG" id="COG1349">
    <property type="taxonomic scope" value="Bacteria"/>
</dbReference>
<accession>E3GCP9</accession>
<dbReference type="Pfam" id="PF00455">
    <property type="entry name" value="DeoRC"/>
    <property type="match status" value="1"/>
</dbReference>
<keyword evidence="2" id="KW-0238">DNA-binding</keyword>
<dbReference type="HOGENOM" id="CLU_060699_1_2_6"/>
<dbReference type="InterPro" id="IPR050313">
    <property type="entry name" value="Carb_Metab_HTH_regulators"/>
</dbReference>
<evidence type="ECO:0000256" key="2">
    <source>
        <dbReference type="ARBA" id="ARBA00023125"/>
    </source>
</evidence>
<reference evidence="5 6" key="2">
    <citation type="journal article" date="2011" name="Stand. Genomic Sci.">
        <title>Complete genome sequence of 'Enterobacter lignolyticus' SCF1.</title>
        <authorList>
            <person name="Deangelis K.M."/>
            <person name="D'Haeseleer P."/>
            <person name="Chivian D."/>
            <person name="Fortney J.L."/>
            <person name="Khudyakov J."/>
            <person name="Simmons B."/>
            <person name="Woo H."/>
            <person name="Arkin A.P."/>
            <person name="Davenport K.W."/>
            <person name="Goodwin L."/>
            <person name="Chen A."/>
            <person name="Ivanova N."/>
            <person name="Kyrpides N.C."/>
            <person name="Mavromatis K."/>
            <person name="Woyke T."/>
            <person name="Hazen T.C."/>
        </authorList>
    </citation>
    <scope>NUCLEOTIDE SEQUENCE [LARGE SCALE GENOMIC DNA]</scope>
    <source>
        <strain evidence="5 6">SCF1</strain>
    </source>
</reference>
<dbReference type="SMART" id="SM00420">
    <property type="entry name" value="HTH_DEOR"/>
    <property type="match status" value="1"/>
</dbReference>
<dbReference type="Gene3D" id="1.10.10.10">
    <property type="entry name" value="Winged helix-like DNA-binding domain superfamily/Winged helix DNA-binding domain"/>
    <property type="match status" value="1"/>
</dbReference>
<evidence type="ECO:0000259" key="4">
    <source>
        <dbReference type="PROSITE" id="PS51000"/>
    </source>
</evidence>
<dbReference type="InterPro" id="IPR037171">
    <property type="entry name" value="NagB/RpiA_transferase-like"/>
</dbReference>
<dbReference type="InterPro" id="IPR036390">
    <property type="entry name" value="WH_DNA-bd_sf"/>
</dbReference>
<dbReference type="GO" id="GO:0003677">
    <property type="term" value="F:DNA binding"/>
    <property type="evidence" value="ECO:0007669"/>
    <property type="project" value="UniProtKB-KW"/>
</dbReference>
<gene>
    <name evidence="5" type="ordered locus">Entcl_0464</name>
</gene>
<dbReference type="PANTHER" id="PTHR30363">
    <property type="entry name" value="HTH-TYPE TRANSCRIPTIONAL REGULATOR SRLR-RELATED"/>
    <property type="match status" value="1"/>
</dbReference>
<evidence type="ECO:0000256" key="3">
    <source>
        <dbReference type="ARBA" id="ARBA00023163"/>
    </source>
</evidence>
<dbReference type="Gene3D" id="3.40.50.1360">
    <property type="match status" value="1"/>
</dbReference>
<organism evidence="5 6">
    <name type="scientific">Enterobacter lignolyticus (strain SCF1)</name>
    <dbReference type="NCBI Taxonomy" id="701347"/>
    <lineage>
        <taxon>Bacteria</taxon>
        <taxon>Pseudomonadati</taxon>
        <taxon>Pseudomonadota</taxon>
        <taxon>Gammaproteobacteria</taxon>
        <taxon>Enterobacterales</taxon>
        <taxon>Enterobacteriaceae</taxon>
        <taxon>Pluralibacter</taxon>
    </lineage>
</organism>
<dbReference type="AlphaFoldDB" id="E3GCP9"/>
<dbReference type="PRINTS" id="PR00037">
    <property type="entry name" value="HTHLACR"/>
</dbReference>
<dbReference type="RefSeq" id="WP_013364497.1">
    <property type="nucleotide sequence ID" value="NC_014618.1"/>
</dbReference>
<dbReference type="Proteomes" id="UP000006872">
    <property type="component" value="Chromosome"/>
</dbReference>
<dbReference type="PROSITE" id="PS51000">
    <property type="entry name" value="HTH_DEOR_2"/>
    <property type="match status" value="1"/>
</dbReference>
<dbReference type="InterPro" id="IPR014036">
    <property type="entry name" value="DeoR-like_C"/>
</dbReference>
<dbReference type="NCBIfam" id="NF007720">
    <property type="entry name" value="PRK10411.1"/>
    <property type="match status" value="1"/>
</dbReference>
<dbReference type="STRING" id="701347.Entcl_0464"/>
<dbReference type="EMBL" id="CP002272">
    <property type="protein sequence ID" value="ADO46742.1"/>
    <property type="molecule type" value="Genomic_DNA"/>
</dbReference>
<evidence type="ECO:0000256" key="1">
    <source>
        <dbReference type="ARBA" id="ARBA00023015"/>
    </source>
</evidence>
<evidence type="ECO:0000313" key="5">
    <source>
        <dbReference type="EMBL" id="ADO46742.1"/>
    </source>
</evidence>
<dbReference type="InterPro" id="IPR018356">
    <property type="entry name" value="Tscrpt_reg_HTH_DeoR_CS"/>
</dbReference>
<keyword evidence="6" id="KW-1185">Reference proteome</keyword>
<dbReference type="SUPFAM" id="SSF46785">
    <property type="entry name" value="Winged helix' DNA-binding domain"/>
    <property type="match status" value="1"/>
</dbReference>
<sequence length="239" mass="26886">MKAERQQAILELLHQAQSLTTESLAARLNVSIETIRRDLSALQQRGMIQRSHGQARIIRHDNHNNESPFQTRLKRHYAHKSDIARHALAWIEQGMTIALDASSTCWFLARQLPDIALTVFTNSHPVCVELGKRERVQLISSGGQLQRQFGYYLNPALASQLKGLEIDLFIFSCEGVDGDGILWDSSEHNARFKSLLLKRASQSLLLMDKSKFNRASVVRIGPLSEVTHLVSDAEPELAP</sequence>
<protein>
    <submittedName>
        <fullName evidence="5">Transcriptional regulator, DeoR family</fullName>
    </submittedName>
</protein>
<keyword evidence="3" id="KW-0804">Transcription</keyword>
<name>E3GCP9_ENTLS</name>
<dbReference type="InterPro" id="IPR036388">
    <property type="entry name" value="WH-like_DNA-bd_sf"/>
</dbReference>
<dbReference type="KEGG" id="esc:Entcl_0464"/>
<evidence type="ECO:0000313" key="6">
    <source>
        <dbReference type="Proteomes" id="UP000006872"/>
    </source>
</evidence>
<dbReference type="SUPFAM" id="SSF100950">
    <property type="entry name" value="NagB/RpiA/CoA transferase-like"/>
    <property type="match status" value="1"/>
</dbReference>
<dbReference type="PROSITE" id="PS00894">
    <property type="entry name" value="HTH_DEOR_1"/>
    <property type="match status" value="1"/>
</dbReference>
<dbReference type="PANTHER" id="PTHR30363:SF49">
    <property type="entry name" value="L-FUCOSE OPERON ACTIVATOR"/>
    <property type="match status" value="1"/>
</dbReference>
<dbReference type="InterPro" id="IPR001034">
    <property type="entry name" value="DeoR_HTH"/>
</dbReference>
<feature type="domain" description="HTH deoR-type" evidence="4">
    <location>
        <begin position="2"/>
        <end position="57"/>
    </location>
</feature>
<reference evidence="6" key="1">
    <citation type="submission" date="2010-10" db="EMBL/GenBank/DDBJ databases">
        <title>Complete sequence of Enterobacter cloacae SCF1.</title>
        <authorList>
            <consortium name="US DOE Joint Genome Institute"/>
            <person name="Lucas S."/>
            <person name="Copeland A."/>
            <person name="Lapidus A."/>
            <person name="Cheng J.-F."/>
            <person name="Bruce D."/>
            <person name="Goodwin L."/>
            <person name="Pitluck S."/>
            <person name="Davenport K."/>
            <person name="Detter J.C."/>
            <person name="Han C."/>
            <person name="Tapia R."/>
            <person name="Land M."/>
            <person name="Hauser L."/>
            <person name="Chang Y.-J."/>
            <person name="Jeffries C."/>
            <person name="Kyrpides N."/>
            <person name="Ivanova N."/>
            <person name="Mikhailova N."/>
            <person name="DeAngelis K."/>
            <person name="Arkin A.P."/>
            <person name="Chivian D."/>
            <person name="Edwards B."/>
            <person name="Woo H."/>
            <person name="Hazen T.C."/>
            <person name="Woyke T."/>
        </authorList>
    </citation>
    <scope>NUCLEOTIDE SEQUENCE [LARGE SCALE GENOMIC DNA]</scope>
    <source>
        <strain evidence="6">SCF1</strain>
    </source>
</reference>
<dbReference type="Pfam" id="PF08220">
    <property type="entry name" value="HTH_DeoR"/>
    <property type="match status" value="1"/>
</dbReference>